<dbReference type="InterPro" id="IPR007197">
    <property type="entry name" value="rSAM"/>
</dbReference>
<dbReference type="CDD" id="cd01335">
    <property type="entry name" value="Radical_SAM"/>
    <property type="match status" value="1"/>
</dbReference>
<dbReference type="Pfam" id="PF04055">
    <property type="entry name" value="Radical_SAM"/>
    <property type="match status" value="1"/>
</dbReference>
<dbReference type="SUPFAM" id="SSF102114">
    <property type="entry name" value="Radical SAM enzymes"/>
    <property type="match status" value="1"/>
</dbReference>
<dbReference type="InterPro" id="IPR058240">
    <property type="entry name" value="rSAM_sf"/>
</dbReference>
<dbReference type="EMBL" id="JAEDAM010000102">
    <property type="protein sequence ID" value="MBS8122547.1"/>
    <property type="molecule type" value="Genomic_DNA"/>
</dbReference>
<name>A0ABS5QPK1_9BACT</name>
<keyword evidence="7" id="KW-1185">Reference proteome</keyword>
<keyword evidence="2" id="KW-0479">Metal-binding</keyword>
<evidence type="ECO:0000256" key="4">
    <source>
        <dbReference type="ARBA" id="ARBA00023014"/>
    </source>
</evidence>
<keyword evidence="4" id="KW-0411">Iron-sulfur</keyword>
<keyword evidence="1" id="KW-0949">S-adenosyl-L-methionine</keyword>
<protein>
    <submittedName>
        <fullName evidence="6">Sulfatase maturation enzyme AslB, radical SAM superfamily</fullName>
    </submittedName>
</protein>
<evidence type="ECO:0000256" key="1">
    <source>
        <dbReference type="ARBA" id="ARBA00022691"/>
    </source>
</evidence>
<organism evidence="6 7">
    <name type="scientific">Candidatus Vampirococcus lugosii</name>
    <dbReference type="NCBI Taxonomy" id="2789015"/>
    <lineage>
        <taxon>Bacteria</taxon>
        <taxon>Candidatus Absconditibacteriota</taxon>
        <taxon>Vampirococcus</taxon>
    </lineage>
</organism>
<gene>
    <name evidence="6" type="ORF">VAMP_178845n336</name>
</gene>
<dbReference type="Gene3D" id="3.20.20.70">
    <property type="entry name" value="Aldolase class I"/>
    <property type="match status" value="1"/>
</dbReference>
<dbReference type="InterPro" id="IPR013785">
    <property type="entry name" value="Aldolase_TIM"/>
</dbReference>
<sequence length="454" mass="53732">MSVLQITKLCTLSCTYCFDKVHQNQAKINRDGFFMKDEDFYKYLSRMNQFFQNKKEDKSICLSGGEPTLHPSFKKFVRSAVNDNFKIYLLSNLSFNEDIRKFLKHYFDNGDLSCMTNINSPDDRQYSGMNDYLWENTVNNLQELQNPSLRFSFNIFDPEISYDFIYDLVSKFPKMDSMIRIGIENTILPELRNRKSYVFHRELWDKYKKLGKVIDKIVENLHNMGKKIYFDCGAGWCIFDSKTISSIRENGGVIHGCSLPNDEVQTKGQYSTCYALYNYGNEDGNYNIQKNTMKQLRWISILQTEFFKNHYLLLPKCTNCPLLEQACPRFCVSNNINYWETVFDGKEKYSQDFLSDPNYQKLSQDQKNYAKIEYLLSKQRFTEVKDFLKTIFESENIDNLKDRYKLYNILINFFIDNNRKQALENFELFVEGKNLNKKDFALAKLVDLIIKNNK</sequence>
<keyword evidence="3" id="KW-0408">Iron</keyword>
<feature type="domain" description="Radical SAM core" evidence="5">
    <location>
        <begin position="1"/>
        <end position="231"/>
    </location>
</feature>
<evidence type="ECO:0000256" key="2">
    <source>
        <dbReference type="ARBA" id="ARBA00022723"/>
    </source>
</evidence>
<dbReference type="Proteomes" id="UP000680365">
    <property type="component" value="Unassembled WGS sequence"/>
</dbReference>
<dbReference type="SFLD" id="SFLDS00029">
    <property type="entry name" value="Radical_SAM"/>
    <property type="match status" value="1"/>
</dbReference>
<reference evidence="6 7" key="1">
    <citation type="journal article" date="2021" name="Nat. Commun.">
        <title>Reductive evolution and unique predatory mode in the CPR bacterium Vampirococcus lugosii.</title>
        <authorList>
            <person name="Moreira D."/>
            <person name="Zivanovic Y."/>
            <person name="Lopez-Archilla A.I."/>
            <person name="Iniesto M."/>
            <person name="Lopez-Garcia P."/>
        </authorList>
    </citation>
    <scope>NUCLEOTIDE SEQUENCE [LARGE SCALE GENOMIC DNA]</scope>
    <source>
        <strain evidence="6">Chiprana</strain>
    </source>
</reference>
<dbReference type="RefSeq" id="WP_213349970.1">
    <property type="nucleotide sequence ID" value="NZ_JAEDAM010000102.1"/>
</dbReference>
<evidence type="ECO:0000313" key="7">
    <source>
        <dbReference type="Proteomes" id="UP000680365"/>
    </source>
</evidence>
<dbReference type="PANTHER" id="PTHR11228">
    <property type="entry name" value="RADICAL SAM DOMAIN PROTEIN"/>
    <property type="match status" value="1"/>
</dbReference>
<dbReference type="SFLD" id="SFLDG01067">
    <property type="entry name" value="SPASM/twitch_domain_containing"/>
    <property type="match status" value="1"/>
</dbReference>
<dbReference type="InterPro" id="IPR050377">
    <property type="entry name" value="Radical_SAM_PqqE_MftC-like"/>
</dbReference>
<proteinExistence type="predicted"/>
<dbReference type="PROSITE" id="PS51918">
    <property type="entry name" value="RADICAL_SAM"/>
    <property type="match status" value="1"/>
</dbReference>
<evidence type="ECO:0000256" key="3">
    <source>
        <dbReference type="ARBA" id="ARBA00023004"/>
    </source>
</evidence>
<evidence type="ECO:0000259" key="5">
    <source>
        <dbReference type="PROSITE" id="PS51918"/>
    </source>
</evidence>
<dbReference type="PANTHER" id="PTHR11228:SF7">
    <property type="entry name" value="PQQA PEPTIDE CYCLASE"/>
    <property type="match status" value="1"/>
</dbReference>
<comment type="caution">
    <text evidence="6">The sequence shown here is derived from an EMBL/GenBank/DDBJ whole genome shotgun (WGS) entry which is preliminary data.</text>
</comment>
<evidence type="ECO:0000313" key="6">
    <source>
        <dbReference type="EMBL" id="MBS8122547.1"/>
    </source>
</evidence>
<accession>A0ABS5QPK1</accession>